<reference evidence="1 2" key="1">
    <citation type="submission" date="2019-05" db="EMBL/GenBank/DDBJ databases">
        <title>Genomic analysis of Lentibacillus sp. NKC220-2.</title>
        <authorList>
            <person name="Oh Y.J."/>
        </authorList>
    </citation>
    <scope>NUCLEOTIDE SEQUENCE [LARGE SCALE GENOMIC DNA]</scope>
    <source>
        <strain evidence="1 2">NKC220-2</strain>
    </source>
</reference>
<dbReference type="RefSeq" id="WP_138602779.1">
    <property type="nucleotide sequence ID" value="NZ_VCIA01000001.1"/>
</dbReference>
<dbReference type="EMBL" id="VCIA01000001">
    <property type="protein sequence ID" value="TMN21912.1"/>
    <property type="molecule type" value="Genomic_DNA"/>
</dbReference>
<name>A0A5S3QJ03_9BACI</name>
<dbReference type="SUPFAM" id="SSF116922">
    <property type="entry name" value="YugE-like"/>
    <property type="match status" value="1"/>
</dbReference>
<dbReference type="OrthoDB" id="2665787at2"/>
<dbReference type="Gene3D" id="1.10.340.20">
    <property type="entry name" value="Apc36109-like domain"/>
    <property type="match status" value="1"/>
</dbReference>
<accession>A0A5S3QJ03</accession>
<gene>
    <name evidence="1" type="ORF">FFL34_07130</name>
</gene>
<dbReference type="AlphaFoldDB" id="A0A5S3QJ03"/>
<organism evidence="1 2">
    <name type="scientific">Lentibacillus cibarius</name>
    <dbReference type="NCBI Taxonomy" id="2583219"/>
    <lineage>
        <taxon>Bacteria</taxon>
        <taxon>Bacillati</taxon>
        <taxon>Bacillota</taxon>
        <taxon>Bacilli</taxon>
        <taxon>Bacillales</taxon>
        <taxon>Bacillaceae</taxon>
        <taxon>Lentibacillus</taxon>
    </lineage>
</organism>
<proteinExistence type="predicted"/>
<dbReference type="Pfam" id="PF08958">
    <property type="entry name" value="DUF1871"/>
    <property type="match status" value="1"/>
</dbReference>
<protein>
    <submittedName>
        <fullName evidence="1">DUF1871 family protein</fullName>
    </submittedName>
</protein>
<evidence type="ECO:0000313" key="2">
    <source>
        <dbReference type="Proteomes" id="UP000306980"/>
    </source>
</evidence>
<dbReference type="InterPro" id="IPR023162">
    <property type="entry name" value="Apc36109-like_dom_sf"/>
</dbReference>
<dbReference type="InterPro" id="IPR015053">
    <property type="entry name" value="DUF1871"/>
</dbReference>
<sequence>MEMTYEAVFKKAREIVNQHDPMGLICIGCPKDEYDTEIAMILKNYADAKDEDELTKIVWEMFVQCFDEKFVHPKEKYRPLARDLWNLRKRESDN</sequence>
<comment type="caution">
    <text evidence="1">The sequence shown here is derived from an EMBL/GenBank/DDBJ whole genome shotgun (WGS) entry which is preliminary data.</text>
</comment>
<evidence type="ECO:0000313" key="1">
    <source>
        <dbReference type="EMBL" id="TMN21912.1"/>
    </source>
</evidence>
<dbReference type="Proteomes" id="UP000306980">
    <property type="component" value="Unassembled WGS sequence"/>
</dbReference>